<evidence type="ECO:0000313" key="10">
    <source>
        <dbReference type="RefSeq" id="XP_027200418.1"/>
    </source>
</evidence>
<dbReference type="PANTHER" id="PTHR11703:SF0">
    <property type="entry name" value="DEOXYHYPUSINE SYNTHASE"/>
    <property type="match status" value="1"/>
</dbReference>
<dbReference type="RefSeq" id="XP_027200418.1">
    <property type="nucleotide sequence ID" value="XM_027344617.1"/>
</dbReference>
<evidence type="ECO:0000256" key="6">
    <source>
        <dbReference type="ARBA" id="ARBA00022679"/>
    </source>
</evidence>
<dbReference type="SUPFAM" id="SSF52467">
    <property type="entry name" value="DHS-like NAD/FAD-binding domain"/>
    <property type="match status" value="1"/>
</dbReference>
<proteinExistence type="inferred from homology"/>
<dbReference type="PANTHER" id="PTHR11703">
    <property type="entry name" value="DEOXYHYPUSINE SYNTHASE"/>
    <property type="match status" value="1"/>
</dbReference>
<evidence type="ECO:0000256" key="1">
    <source>
        <dbReference type="ARBA" id="ARBA00000952"/>
    </source>
</evidence>
<dbReference type="InterPro" id="IPR029035">
    <property type="entry name" value="DHS-like_NAD/FAD-binding_dom"/>
</dbReference>
<evidence type="ECO:0000256" key="7">
    <source>
        <dbReference type="ARBA" id="ARBA00023027"/>
    </source>
</evidence>
<dbReference type="NCBIfam" id="TIGR00321">
    <property type="entry name" value="dhys"/>
    <property type="match status" value="1"/>
</dbReference>
<dbReference type="AlphaFoldDB" id="A0A6P6Y4M3"/>
<accession>A0A6P6Y4M3</accession>
<keyword evidence="6" id="KW-0808">Transferase</keyword>
<comment type="cofactor">
    <cofactor evidence="2">
        <name>NAD(+)</name>
        <dbReference type="ChEBI" id="CHEBI:57540"/>
    </cofactor>
</comment>
<dbReference type="Pfam" id="PF01916">
    <property type="entry name" value="DS"/>
    <property type="match status" value="1"/>
</dbReference>
<comment type="similarity">
    <text evidence="4">Belongs to the deoxyhypusine synthase family.</text>
</comment>
<dbReference type="InParanoid" id="A0A6P6Y4M3"/>
<evidence type="ECO:0000256" key="5">
    <source>
        <dbReference type="ARBA" id="ARBA00012683"/>
    </source>
</evidence>
<evidence type="ECO:0000256" key="2">
    <source>
        <dbReference type="ARBA" id="ARBA00001911"/>
    </source>
</evidence>
<evidence type="ECO:0000256" key="3">
    <source>
        <dbReference type="ARBA" id="ARBA00005041"/>
    </source>
</evidence>
<dbReference type="OrthoDB" id="294378at2759"/>
<dbReference type="Proteomes" id="UP000515146">
    <property type="component" value="Unplaced"/>
</dbReference>
<dbReference type="KEGG" id="dpte:113794502"/>
<keyword evidence="8" id="KW-0386">Hypusine biosynthesis</keyword>
<protein>
    <recommendedName>
        <fullName evidence="5">deoxyhypusine synthase</fullName>
        <ecNumber evidence="5">2.5.1.46</ecNumber>
    </recommendedName>
</protein>
<dbReference type="InterPro" id="IPR036982">
    <property type="entry name" value="Deoxyhypusine_synthase_sf"/>
</dbReference>
<comment type="catalytic activity">
    <reaction evidence="1">
        <text>[eIF5A protein]-L-lysine + spermidine = [eIF5A protein]-deoxyhypusine + propane-1,3-diamine</text>
        <dbReference type="Rhea" id="RHEA:33299"/>
        <dbReference type="Rhea" id="RHEA-COMP:10143"/>
        <dbReference type="Rhea" id="RHEA-COMP:10144"/>
        <dbReference type="ChEBI" id="CHEBI:29969"/>
        <dbReference type="ChEBI" id="CHEBI:57484"/>
        <dbReference type="ChEBI" id="CHEBI:57834"/>
        <dbReference type="ChEBI" id="CHEBI:82657"/>
        <dbReference type="EC" id="2.5.1.46"/>
    </reaction>
</comment>
<reference evidence="10" key="1">
    <citation type="submission" date="2025-08" db="UniProtKB">
        <authorList>
            <consortium name="RefSeq"/>
        </authorList>
    </citation>
    <scope>IDENTIFICATION</scope>
    <source>
        <strain evidence="10">Airmid</strain>
    </source>
</reference>
<evidence type="ECO:0000256" key="4">
    <source>
        <dbReference type="ARBA" id="ARBA00009892"/>
    </source>
</evidence>
<gene>
    <name evidence="10" type="primary">LOC113794502</name>
</gene>
<sequence>MRDSQLPSADAPLIAGFDFEQDAAFDKLLNAYSNFGFQATHLGRAAHILNQMLSWRLADEPLTPEELRELQVRPELNDAPLEQLRSCAPEDFSWAAPAVRANTRATIFLSFTSNMVTSGLRECFVFLAKHRLVDCIVTTAGGIEEDFIRCFGNFIVGDFHKVRGDDLRSIGWNRTGNIYVPNDNYVKFERWILPIFDEMLELQESQNVNWTPSKIIRLLGEKIENEESLYYWCAKNDIPVFCPALTDGSLGDCLFFHYKSRERRLRIDIVEDIILMNQNALVAKKSGVIILGGGLPKHHVCNANLMRNGADFAVYINTAMEYDGCDSGASPDEAHSWGKLAAQCCDIKVHCDATIALPLLVVAVMQWDRKATQPKICAATRT</sequence>
<keyword evidence="9" id="KW-1185">Reference proteome</keyword>
<dbReference type="Gene3D" id="3.40.910.10">
    <property type="entry name" value="Deoxyhypusine synthase"/>
    <property type="match status" value="1"/>
</dbReference>
<dbReference type="EC" id="2.5.1.46" evidence="5"/>
<dbReference type="InterPro" id="IPR002773">
    <property type="entry name" value="Deoxyhypusine_synthase"/>
</dbReference>
<dbReference type="GO" id="GO:0005737">
    <property type="term" value="C:cytoplasm"/>
    <property type="evidence" value="ECO:0007669"/>
    <property type="project" value="TreeGrafter"/>
</dbReference>
<keyword evidence="7" id="KW-0520">NAD</keyword>
<evidence type="ECO:0000256" key="8">
    <source>
        <dbReference type="ARBA" id="ARBA00023256"/>
    </source>
</evidence>
<dbReference type="FunFam" id="3.40.910.10:FF:000001">
    <property type="entry name" value="Probable deoxyhypusine synthase"/>
    <property type="match status" value="1"/>
</dbReference>
<evidence type="ECO:0000313" key="9">
    <source>
        <dbReference type="Proteomes" id="UP000515146"/>
    </source>
</evidence>
<name>A0A6P6Y4M3_DERPT</name>
<organism evidence="9 10">
    <name type="scientific">Dermatophagoides pteronyssinus</name>
    <name type="common">European house dust mite</name>
    <dbReference type="NCBI Taxonomy" id="6956"/>
    <lineage>
        <taxon>Eukaryota</taxon>
        <taxon>Metazoa</taxon>
        <taxon>Ecdysozoa</taxon>
        <taxon>Arthropoda</taxon>
        <taxon>Chelicerata</taxon>
        <taxon>Arachnida</taxon>
        <taxon>Acari</taxon>
        <taxon>Acariformes</taxon>
        <taxon>Sarcoptiformes</taxon>
        <taxon>Astigmata</taxon>
        <taxon>Psoroptidia</taxon>
        <taxon>Analgoidea</taxon>
        <taxon>Pyroglyphidae</taxon>
        <taxon>Dermatophagoidinae</taxon>
        <taxon>Dermatophagoides</taxon>
    </lineage>
</organism>
<comment type="pathway">
    <text evidence="3">Protein modification; eIF5A hypusination.</text>
</comment>
<dbReference type="GO" id="GO:0034038">
    <property type="term" value="F:deoxyhypusine synthase activity"/>
    <property type="evidence" value="ECO:0007669"/>
    <property type="project" value="UniProtKB-EC"/>
</dbReference>